<dbReference type="STRING" id="1548.CSCA_4623"/>
<dbReference type="PANTHER" id="PTHR32089">
    <property type="entry name" value="METHYL-ACCEPTING CHEMOTAXIS PROTEIN MCPB"/>
    <property type="match status" value="1"/>
</dbReference>
<dbReference type="InterPro" id="IPR004089">
    <property type="entry name" value="MCPsignal_dom"/>
</dbReference>
<dbReference type="GO" id="GO:0006935">
    <property type="term" value="P:chemotaxis"/>
    <property type="evidence" value="ECO:0007669"/>
    <property type="project" value="InterPro"/>
</dbReference>
<evidence type="ECO:0000313" key="8">
    <source>
        <dbReference type="EMBL" id="AKA71748.1"/>
    </source>
</evidence>
<feature type="domain" description="Methyl-accepting transducer" evidence="6">
    <location>
        <begin position="283"/>
        <end position="541"/>
    </location>
</feature>
<dbReference type="Pfam" id="PF00672">
    <property type="entry name" value="HAMP"/>
    <property type="match status" value="1"/>
</dbReference>
<evidence type="ECO:0000256" key="4">
    <source>
        <dbReference type="SAM" id="Coils"/>
    </source>
</evidence>
<feature type="coiled-coil region" evidence="4">
    <location>
        <begin position="75"/>
        <end position="102"/>
    </location>
</feature>
<keyword evidence="1 3" id="KW-0807">Transducer</keyword>
<dbReference type="Proteomes" id="UP000033115">
    <property type="component" value="Chromosome"/>
</dbReference>
<dbReference type="GO" id="GO:0016020">
    <property type="term" value="C:membrane"/>
    <property type="evidence" value="ECO:0007669"/>
    <property type="project" value="InterPro"/>
</dbReference>
<keyword evidence="5" id="KW-0472">Membrane</keyword>
<gene>
    <name evidence="8" type="ORF">CSCA_4623</name>
</gene>
<proteinExistence type="inferred from homology"/>
<evidence type="ECO:0000259" key="6">
    <source>
        <dbReference type="PROSITE" id="PS50111"/>
    </source>
</evidence>
<dbReference type="AlphaFoldDB" id="A0A0E3JRJ5"/>
<dbReference type="InterPro" id="IPR024478">
    <property type="entry name" value="HlyB_4HB_MCP"/>
</dbReference>
<dbReference type="EMBL" id="CP009933">
    <property type="protein sequence ID" value="AKA71748.1"/>
    <property type="molecule type" value="Genomic_DNA"/>
</dbReference>
<dbReference type="SMART" id="SM00283">
    <property type="entry name" value="MA"/>
    <property type="match status" value="1"/>
</dbReference>
<keyword evidence="9" id="KW-1185">Reference proteome</keyword>
<protein>
    <submittedName>
        <fullName evidence="8">Methyl-accepting chemotaxis protein</fullName>
    </submittedName>
</protein>
<dbReference type="InterPro" id="IPR003660">
    <property type="entry name" value="HAMP_dom"/>
</dbReference>
<dbReference type="GO" id="GO:0007165">
    <property type="term" value="P:signal transduction"/>
    <property type="evidence" value="ECO:0007669"/>
    <property type="project" value="UniProtKB-KW"/>
</dbReference>
<dbReference type="KEGG" id="csq:CSCA_4623"/>
<evidence type="ECO:0000256" key="2">
    <source>
        <dbReference type="ARBA" id="ARBA00029447"/>
    </source>
</evidence>
<dbReference type="Pfam" id="PF12729">
    <property type="entry name" value="4HB_MCP_1"/>
    <property type="match status" value="1"/>
</dbReference>
<evidence type="ECO:0000256" key="3">
    <source>
        <dbReference type="PROSITE-ProRule" id="PRU00284"/>
    </source>
</evidence>
<dbReference type="SUPFAM" id="SSF58104">
    <property type="entry name" value="Methyl-accepting chemotaxis protein (MCP) signaling domain"/>
    <property type="match status" value="1"/>
</dbReference>
<dbReference type="Pfam" id="PF00015">
    <property type="entry name" value="MCPsignal"/>
    <property type="match status" value="1"/>
</dbReference>
<evidence type="ECO:0000256" key="5">
    <source>
        <dbReference type="SAM" id="Phobius"/>
    </source>
</evidence>
<reference evidence="8 9" key="1">
    <citation type="journal article" date="2015" name="J. Biotechnol.">
        <title>Complete genome sequence of a malodorant-producing acetogen, Clostridium scatologenes ATCC 25775(T).</title>
        <authorList>
            <person name="Zhu Z."/>
            <person name="Guo T."/>
            <person name="Zheng H."/>
            <person name="Song T."/>
            <person name="Ouyang P."/>
            <person name="Xie J."/>
        </authorList>
    </citation>
    <scope>NUCLEOTIDE SEQUENCE [LARGE SCALE GENOMIC DNA]</scope>
    <source>
        <strain evidence="8 9">ATCC 25775</strain>
    </source>
</reference>
<dbReference type="GO" id="GO:0004888">
    <property type="term" value="F:transmembrane signaling receptor activity"/>
    <property type="evidence" value="ECO:0007669"/>
    <property type="project" value="InterPro"/>
</dbReference>
<feature type="domain" description="HAMP" evidence="7">
    <location>
        <begin position="212"/>
        <end position="264"/>
    </location>
</feature>
<comment type="similarity">
    <text evidence="2">Belongs to the methyl-accepting chemotaxis (MCP) protein family.</text>
</comment>
<evidence type="ECO:0000259" key="7">
    <source>
        <dbReference type="PROSITE" id="PS50885"/>
    </source>
</evidence>
<dbReference type="RefSeq" id="WP_029163055.1">
    <property type="nucleotide sequence ID" value="NZ_CP009933.1"/>
</dbReference>
<evidence type="ECO:0000313" key="9">
    <source>
        <dbReference type="Proteomes" id="UP000033115"/>
    </source>
</evidence>
<dbReference type="PROSITE" id="PS50111">
    <property type="entry name" value="CHEMOTAXIS_TRANSDUC_2"/>
    <property type="match status" value="1"/>
</dbReference>
<dbReference type="Gene3D" id="1.10.287.950">
    <property type="entry name" value="Methyl-accepting chemotaxis protein"/>
    <property type="match status" value="1"/>
</dbReference>
<feature type="transmembrane region" description="Helical" evidence="5">
    <location>
        <begin position="189"/>
        <end position="214"/>
    </location>
</feature>
<keyword evidence="5" id="KW-0812">Transmembrane</keyword>
<dbReference type="PRINTS" id="PR00260">
    <property type="entry name" value="CHEMTRNSDUCR"/>
</dbReference>
<keyword evidence="4" id="KW-0175">Coiled coil</keyword>
<dbReference type="PROSITE" id="PS50885">
    <property type="entry name" value="HAMP"/>
    <property type="match status" value="1"/>
</dbReference>
<dbReference type="SMART" id="SM00304">
    <property type="entry name" value="HAMP"/>
    <property type="match status" value="1"/>
</dbReference>
<sequence length="570" mass="63066">MQWFKNLKIVQKLISSFILISLFIGGVGFIGVHNMKSIYSNANSMHDYNLKSIETLMTMKQNYADIRSDLLKIVYQQNLSDKNNLKKEINDLISKNDTSIDNYEKTLLSNEEESTFSKLKEDRNTYKEAFNIVIKFVDENNYKDAQEKFSNITKARIKIYEDMDNLIKINSDKADKADIQNNITYKSSLITTTIIIVLGLVVAIMLGLFISFMLSKEITKVLDLAKALENGDLTKSIEVDSKDEIGNLGKALNKACEHMKVLISSIMNSAGDISASSEELSATTEEITSMMEAANESTEQIAQGAQELSSTTEKVNDSMQEISTSTNELLNKSISAQNSSDEITKRAVEIKNKASKNIEDGNAIYKEKHDNIIKSIEDGKVVEQVKIMADSIGNIAEQTNLLALNAAIEAARAVEQGKGFAVVADEVRDLAEQSSQAVLNIQNMVSQVKSSFDSLSKSGQDILDYISNNVNPNYELLMNTGIQYEKDAEFIKNMAEEISDSSKQMDNAISNISGSVENISATSEESAASSEEIMSSINEITKAVSEVSKSAQSQAELAQKLNEMVHKFKV</sequence>
<keyword evidence="5" id="KW-1133">Transmembrane helix</keyword>
<dbReference type="CDD" id="cd06225">
    <property type="entry name" value="HAMP"/>
    <property type="match status" value="1"/>
</dbReference>
<dbReference type="HOGENOM" id="CLU_000445_107_27_9"/>
<name>A0A0E3JRJ5_CLOSL</name>
<dbReference type="PANTHER" id="PTHR32089:SF112">
    <property type="entry name" value="LYSOZYME-LIKE PROTEIN-RELATED"/>
    <property type="match status" value="1"/>
</dbReference>
<accession>A0A0E3JRJ5</accession>
<evidence type="ECO:0000256" key="1">
    <source>
        <dbReference type="ARBA" id="ARBA00023224"/>
    </source>
</evidence>
<dbReference type="InterPro" id="IPR004090">
    <property type="entry name" value="Chemotax_Me-accpt_rcpt"/>
</dbReference>
<feature type="transmembrane region" description="Helical" evidence="5">
    <location>
        <begin position="13"/>
        <end position="32"/>
    </location>
</feature>
<organism evidence="8 9">
    <name type="scientific">Clostridium scatologenes</name>
    <dbReference type="NCBI Taxonomy" id="1548"/>
    <lineage>
        <taxon>Bacteria</taxon>
        <taxon>Bacillati</taxon>
        <taxon>Bacillota</taxon>
        <taxon>Clostridia</taxon>
        <taxon>Eubacteriales</taxon>
        <taxon>Clostridiaceae</taxon>
        <taxon>Clostridium</taxon>
    </lineage>
</organism>